<dbReference type="NCBIfam" id="TIGR02786">
    <property type="entry name" value="addB_alphas"/>
    <property type="match status" value="1"/>
</dbReference>
<dbReference type="InterPro" id="IPR038726">
    <property type="entry name" value="PDDEXK_AddAB-type"/>
</dbReference>
<organism evidence="2 3">
    <name type="scientific">Temperatibacter marinus</name>
    <dbReference type="NCBI Taxonomy" id="1456591"/>
    <lineage>
        <taxon>Bacteria</taxon>
        <taxon>Pseudomonadati</taxon>
        <taxon>Pseudomonadota</taxon>
        <taxon>Alphaproteobacteria</taxon>
        <taxon>Kordiimonadales</taxon>
        <taxon>Temperatibacteraceae</taxon>
        <taxon>Temperatibacter</taxon>
    </lineage>
</organism>
<dbReference type="Pfam" id="PF12705">
    <property type="entry name" value="PDDEXK_1"/>
    <property type="match status" value="1"/>
</dbReference>
<sequence>MFPSRPDIYTISPDLPFADTLAEGMIERFQTGHEFALSDCLILVPNRRAVRSVREAFIKVAGRKPILLPSIRAIGDVDEEEMEFLSSDIAFDIASIPPSIRAKERQSLLMVQVERWMKLNQRIDLAPAQSWRLAGELMRFMDQVETEGLSYEGLVDLVAEDFAKHWQITLDFLKIITNFWPAILEEAGQINPAARRDKLMKALIRSWDKKPPKGPVLVAGSTGTIPATRALIKAVLKLEKGWVILPGIDQDMSREAWQSLSAHPSHPQHVMHTLLDSLQLEREDVLEWQGTNDISLKCQLMRDVMLPSSALGEWQNSPWTRDKAQAQAASQGLSVLVCPTRREEATTIALIMRETLEIAGKTAALVTPDRLLATHVKSILKRWDIRVDDSAGDPATISQTGAFLQLFADLFAADFSPITLLAFLQHPFMSMEMLRSDYRQFVRHLDRYVLRGPRPTSGLVGLKKYAAQKTSDKRHPFPKKDYRSLTLFIELVEPIALAFDQGHRFADCLKEFIRVAEKLATSPDQEGADQLWRGDAGEALAIAISDMISECQSLPAYPAFEFAPLLKEMIKRETIRPKFGAHPRLSIWGTMEARLQRTDVMVLGSVNEGTWPAETQADPWMSREMRHLFGLPALDRKIGQSAHDFMQAICADTVYISRAEKVDGSPTVPSRWLLRLEALLGFLPEAKKPYLLWAEQLDQVGTYEPVQPPTPRPPVSARPRELSVTQVETWMRDPYTLYASKILGLSKLDSVDAKPSAADKGTLIHACLERFLKEKGAETGQAGVDRLLSIGREVFSAYLLMPSVYAFWWPRFEQIAGWFVAWQEERRGKINPVAIEERGLVELRGLNFKLKAFADRIDQTIQSDAYEIIDYKTGQPPTPKRVLAGYAPQLPLEGFIIQQGGFPSLKPGRIASLTYIHLKGGLEVAESKRPVKDVEGAILQAEEGLRHLIEIFDQRETPYLASPRADITGYGEYDQLARVKEWQNGLGASLESISREGDENG</sequence>
<dbReference type="RefSeq" id="WP_310799798.1">
    <property type="nucleotide sequence ID" value="NZ_CP123872.1"/>
</dbReference>
<proteinExistence type="predicted"/>
<evidence type="ECO:0000313" key="3">
    <source>
        <dbReference type="Proteomes" id="UP001268683"/>
    </source>
</evidence>
<dbReference type="AlphaFoldDB" id="A0AA52EIT6"/>
<dbReference type="EMBL" id="CP123872">
    <property type="protein sequence ID" value="WND03933.1"/>
    <property type="molecule type" value="Genomic_DNA"/>
</dbReference>
<dbReference type="SUPFAM" id="SSF52540">
    <property type="entry name" value="P-loop containing nucleoside triphosphate hydrolases"/>
    <property type="match status" value="1"/>
</dbReference>
<feature type="domain" description="PD-(D/E)XK endonuclease-like" evidence="1">
    <location>
        <begin position="721"/>
        <end position="948"/>
    </location>
</feature>
<accession>A0AA52EIT6</accession>
<dbReference type="InterPro" id="IPR011604">
    <property type="entry name" value="PDDEXK-like_dom_sf"/>
</dbReference>
<dbReference type="InterPro" id="IPR014153">
    <property type="entry name" value="Ds_break_AddB"/>
</dbReference>
<keyword evidence="3" id="KW-1185">Reference proteome</keyword>
<dbReference type="Gene3D" id="3.90.320.10">
    <property type="match status" value="1"/>
</dbReference>
<name>A0AA52EIT6_9PROT</name>
<dbReference type="Proteomes" id="UP001268683">
    <property type="component" value="Chromosome"/>
</dbReference>
<evidence type="ECO:0000313" key="2">
    <source>
        <dbReference type="EMBL" id="WND03933.1"/>
    </source>
</evidence>
<gene>
    <name evidence="2" type="primary">addB</name>
    <name evidence="2" type="ORF">QGN29_06045</name>
</gene>
<evidence type="ECO:0000259" key="1">
    <source>
        <dbReference type="Pfam" id="PF12705"/>
    </source>
</evidence>
<protein>
    <submittedName>
        <fullName evidence="2">Double-strand break repair protein AddB</fullName>
    </submittedName>
</protein>
<dbReference type="InterPro" id="IPR027417">
    <property type="entry name" value="P-loop_NTPase"/>
</dbReference>
<dbReference type="KEGG" id="tmk:QGN29_06045"/>
<reference evidence="2" key="1">
    <citation type="submission" date="2023-04" db="EMBL/GenBank/DDBJ databases">
        <title>Complete genome sequence of Temperatibacter marinus.</title>
        <authorList>
            <person name="Rong J.-C."/>
            <person name="Yi M.-L."/>
            <person name="Zhao Q."/>
        </authorList>
    </citation>
    <scope>NUCLEOTIDE SEQUENCE</scope>
    <source>
        <strain evidence="2">NBRC 110045</strain>
    </source>
</reference>